<organism evidence="1 2">
    <name type="scientific">Pseudonocardia ammonioxydans</name>
    <dbReference type="NCBI Taxonomy" id="260086"/>
    <lineage>
        <taxon>Bacteria</taxon>
        <taxon>Bacillati</taxon>
        <taxon>Actinomycetota</taxon>
        <taxon>Actinomycetes</taxon>
        <taxon>Pseudonocardiales</taxon>
        <taxon>Pseudonocardiaceae</taxon>
        <taxon>Pseudonocardia</taxon>
    </lineage>
</organism>
<dbReference type="Proteomes" id="UP000199614">
    <property type="component" value="Unassembled WGS sequence"/>
</dbReference>
<evidence type="ECO:0000313" key="2">
    <source>
        <dbReference type="Proteomes" id="UP000199614"/>
    </source>
</evidence>
<keyword evidence="2" id="KW-1185">Reference proteome</keyword>
<dbReference type="STRING" id="260086.SAMN05216207_101413"/>
<evidence type="ECO:0000313" key="1">
    <source>
        <dbReference type="EMBL" id="SFN41918.1"/>
    </source>
</evidence>
<dbReference type="EMBL" id="FOUY01000014">
    <property type="protein sequence ID" value="SFN41918.1"/>
    <property type="molecule type" value="Genomic_DNA"/>
</dbReference>
<name>A0A1I4YV61_PSUAM</name>
<dbReference type="AlphaFoldDB" id="A0A1I4YV61"/>
<protein>
    <submittedName>
        <fullName evidence="1">Uncharacterized protein</fullName>
    </submittedName>
</protein>
<accession>A0A1I4YV61</accession>
<proteinExistence type="predicted"/>
<sequence>MSATVVVVTADVAERPEDALAEPVPCSRCSNAALLTIVGRCADCISDMGRNFPDEREAWKQELTRAIENRSA</sequence>
<reference evidence="1 2" key="1">
    <citation type="submission" date="2016-10" db="EMBL/GenBank/DDBJ databases">
        <authorList>
            <person name="de Groot N.N."/>
        </authorList>
    </citation>
    <scope>NUCLEOTIDE SEQUENCE [LARGE SCALE GENOMIC DNA]</scope>
    <source>
        <strain evidence="1 2">CGMCC 4.1877</strain>
    </source>
</reference>
<gene>
    <name evidence="1" type="ORF">SAMN05216207_101413</name>
</gene>